<evidence type="ECO:0000313" key="2">
    <source>
        <dbReference type="EMBL" id="NGM82795.1"/>
    </source>
</evidence>
<keyword evidence="1" id="KW-0472">Membrane</keyword>
<evidence type="ECO:0000313" key="3">
    <source>
        <dbReference type="Proteomes" id="UP000480151"/>
    </source>
</evidence>
<name>A0A6M1PKH1_9BACL</name>
<feature type="transmembrane region" description="Helical" evidence="1">
    <location>
        <begin position="86"/>
        <end position="108"/>
    </location>
</feature>
<evidence type="ECO:0000256" key="1">
    <source>
        <dbReference type="SAM" id="Phobius"/>
    </source>
</evidence>
<feature type="transmembrane region" description="Helical" evidence="1">
    <location>
        <begin position="174"/>
        <end position="196"/>
    </location>
</feature>
<keyword evidence="1" id="KW-0812">Transmembrane</keyword>
<feature type="transmembrane region" description="Helical" evidence="1">
    <location>
        <begin position="6"/>
        <end position="28"/>
    </location>
</feature>
<gene>
    <name evidence="2" type="ORF">G5B47_10240</name>
</gene>
<comment type="caution">
    <text evidence="2">The sequence shown here is derived from an EMBL/GenBank/DDBJ whole genome shotgun (WGS) entry which is preliminary data.</text>
</comment>
<reference evidence="2 3" key="1">
    <citation type="submission" date="2020-02" db="EMBL/GenBank/DDBJ databases">
        <authorList>
            <person name="Gao J."/>
            <person name="Sun J."/>
        </authorList>
    </citation>
    <scope>NUCLEOTIDE SEQUENCE [LARGE SCALE GENOMIC DNA]</scope>
    <source>
        <strain evidence="2 3">7124</strain>
    </source>
</reference>
<dbReference type="Proteomes" id="UP000480151">
    <property type="component" value="Unassembled WGS sequence"/>
</dbReference>
<feature type="transmembrane region" description="Helical" evidence="1">
    <location>
        <begin position="35"/>
        <end position="56"/>
    </location>
</feature>
<sequence length="241" mass="27419">MGDLHDLIFILLGTFEAIGVLILILKLYMLPVREYLVKIILFSLFAAVFSYVMRIVLKAPEWDLPLQYLLYILFLRWGLKIKLHLASFIAGSGICAYVVIQLSLYYFYAWTNLVNVSILKESNGTHLYLLQISSIIASLGLSRALTRFNLGFSFIIVPPHDFLVKENYFTNRNLLLVFGSLASFTLTTVSISLLLLYSANPFNLLIAAAVTFGLSFYFSGWSDRDDIRKAIEAYRNKDKKA</sequence>
<protein>
    <submittedName>
        <fullName evidence="2">Uncharacterized protein</fullName>
    </submittedName>
</protein>
<dbReference type="RefSeq" id="WP_165097486.1">
    <property type="nucleotide sequence ID" value="NZ_JAAKGU010000003.1"/>
</dbReference>
<feature type="transmembrane region" description="Helical" evidence="1">
    <location>
        <begin position="202"/>
        <end position="219"/>
    </location>
</feature>
<organism evidence="2 3">
    <name type="scientific">Paenibacillus apii</name>
    <dbReference type="NCBI Taxonomy" id="1850370"/>
    <lineage>
        <taxon>Bacteria</taxon>
        <taxon>Bacillati</taxon>
        <taxon>Bacillota</taxon>
        <taxon>Bacilli</taxon>
        <taxon>Bacillales</taxon>
        <taxon>Paenibacillaceae</taxon>
        <taxon>Paenibacillus</taxon>
    </lineage>
</organism>
<dbReference type="EMBL" id="JAAKGU010000003">
    <property type="protein sequence ID" value="NGM82795.1"/>
    <property type="molecule type" value="Genomic_DNA"/>
</dbReference>
<keyword evidence="1" id="KW-1133">Transmembrane helix</keyword>
<accession>A0A6M1PKH1</accession>
<proteinExistence type="predicted"/>
<dbReference type="AlphaFoldDB" id="A0A6M1PKH1"/>
<keyword evidence="3" id="KW-1185">Reference proteome</keyword>